<dbReference type="Pfam" id="PF02592">
    <property type="entry name" value="Vut_1"/>
    <property type="match status" value="1"/>
</dbReference>
<protein>
    <recommendedName>
        <fullName evidence="1">Probable queuosine precursor transporter</fullName>
        <shortName evidence="1">Q precursor transporter</shortName>
    </recommendedName>
</protein>
<keyword evidence="1" id="KW-0813">Transport</keyword>
<proteinExistence type="inferred from homology"/>
<organism evidence="3 4">
    <name type="scientific">Corynebacterium urogenitale</name>
    <dbReference type="NCBI Taxonomy" id="2487892"/>
    <lineage>
        <taxon>Bacteria</taxon>
        <taxon>Bacillati</taxon>
        <taxon>Actinomycetota</taxon>
        <taxon>Actinomycetes</taxon>
        <taxon>Mycobacteriales</taxon>
        <taxon>Corynebacteriaceae</taxon>
        <taxon>Corynebacterium</taxon>
    </lineage>
</organism>
<feature type="compositionally biased region" description="Polar residues" evidence="2">
    <location>
        <begin position="28"/>
        <end position="39"/>
    </location>
</feature>
<gene>
    <name evidence="3" type="ORF">CUROG_01900</name>
</gene>
<dbReference type="PANTHER" id="PTHR34300:SF2">
    <property type="entry name" value="QUEUOSINE PRECURSOR TRANSPORTER-RELATED"/>
    <property type="match status" value="1"/>
</dbReference>
<keyword evidence="4" id="KW-1185">Reference proteome</keyword>
<dbReference type="InterPro" id="IPR003744">
    <property type="entry name" value="YhhQ"/>
</dbReference>
<evidence type="ECO:0000313" key="3">
    <source>
        <dbReference type="EMBL" id="QFQ01780.1"/>
    </source>
</evidence>
<evidence type="ECO:0000256" key="2">
    <source>
        <dbReference type="SAM" id="MobiDB-lite"/>
    </source>
</evidence>
<dbReference type="NCBIfam" id="TIGR00697">
    <property type="entry name" value="queuosine precursor transporter"/>
    <property type="match status" value="1"/>
</dbReference>
<dbReference type="KEGG" id="cuo:CUROG_01900"/>
<dbReference type="HAMAP" id="MF_02088">
    <property type="entry name" value="Q_prec_transport"/>
    <property type="match status" value="1"/>
</dbReference>
<accession>A0A5J6ZA14</accession>
<keyword evidence="1" id="KW-1003">Cell membrane</keyword>
<dbReference type="GO" id="GO:0005886">
    <property type="term" value="C:plasma membrane"/>
    <property type="evidence" value="ECO:0007669"/>
    <property type="project" value="UniProtKB-SubCell"/>
</dbReference>
<feature type="transmembrane region" description="Helical" evidence="1">
    <location>
        <begin position="81"/>
        <end position="103"/>
    </location>
</feature>
<dbReference type="EMBL" id="CP045032">
    <property type="protein sequence ID" value="QFQ01780.1"/>
    <property type="molecule type" value="Genomic_DNA"/>
</dbReference>
<reference evidence="4" key="1">
    <citation type="submission" date="2019-10" db="EMBL/GenBank/DDBJ databases">
        <title>Complete genome sequence of Corynebacterium urogenitalis DSM 108747, isolated from the genital tract of a cow.</title>
        <authorList>
            <person name="Ruckert C."/>
            <person name="Ballas P."/>
            <person name="Wagener K."/>
            <person name="Drillich M."/>
            <person name="Kaempfer P."/>
            <person name="Busse H.-J."/>
            <person name="Ehling-Schulz M."/>
        </authorList>
    </citation>
    <scope>NUCLEOTIDE SEQUENCE [LARGE SCALE GENOMIC DNA]</scope>
    <source>
        <strain evidence="4">LMM 1652</strain>
    </source>
</reference>
<comment type="similarity">
    <text evidence="1">Belongs to the vitamin uptake transporter (VUT/ECF) (TC 2.A.88) family. Q precursor transporter subfamily.</text>
</comment>
<feature type="transmembrane region" description="Helical" evidence="1">
    <location>
        <begin position="224"/>
        <end position="250"/>
    </location>
</feature>
<keyword evidence="1" id="KW-0812">Transmembrane</keyword>
<feature type="transmembrane region" description="Helical" evidence="1">
    <location>
        <begin position="154"/>
        <end position="177"/>
    </location>
</feature>
<feature type="region of interest" description="Disordered" evidence="2">
    <location>
        <begin position="1"/>
        <end position="39"/>
    </location>
</feature>
<evidence type="ECO:0000313" key="4">
    <source>
        <dbReference type="Proteomes" id="UP000326711"/>
    </source>
</evidence>
<feature type="transmembrane region" description="Helical" evidence="1">
    <location>
        <begin position="115"/>
        <end position="134"/>
    </location>
</feature>
<dbReference type="AlphaFoldDB" id="A0A5J6ZA14"/>
<sequence length="267" mass="28688">MAKNNLPKSGPGYAEAAAAATSHEPDTKTSSAATTNDSTRLVEDNTPRHITIPRTLYPTFVAIFIGVLIVSNITATKGVEIGPLVTDGAFFLFPLSYVIGDVLSECYGYKATRRAVWTGFSILAFAMLCFFIAIKLPPAGFYENQAAFEAVLGTVPQLVLAGLAGYVVGQLLNAWSLNAIKKRTGERKLWARLMGSTVVGELVDTLIFCSIAATAIGIDSWGAFANYVVVGFLWKSAVEFCILPLTYVVIGWVKKHEGYYDSPASPA</sequence>
<name>A0A5J6ZA14_9CORY</name>
<keyword evidence="1" id="KW-1133">Transmembrane helix</keyword>
<feature type="transmembrane region" description="Helical" evidence="1">
    <location>
        <begin position="56"/>
        <end position="75"/>
    </location>
</feature>
<comment type="subcellular location">
    <subcellularLocation>
        <location evidence="1">Cell membrane</location>
        <topology evidence="1">Multi-pass membrane protein</topology>
    </subcellularLocation>
</comment>
<keyword evidence="1" id="KW-0472">Membrane</keyword>
<dbReference type="RefSeq" id="WP_151902236.1">
    <property type="nucleotide sequence ID" value="NZ_CP045032.1"/>
</dbReference>
<comment type="function">
    <text evidence="1">Involved in the import of queuosine (Q) precursors, required for Q precursor salvage.</text>
</comment>
<evidence type="ECO:0000256" key="1">
    <source>
        <dbReference type="HAMAP-Rule" id="MF_02088"/>
    </source>
</evidence>
<dbReference type="Proteomes" id="UP000326711">
    <property type="component" value="Chromosome"/>
</dbReference>
<dbReference type="PANTHER" id="PTHR34300">
    <property type="entry name" value="QUEUOSINE PRECURSOR TRANSPORTER-RELATED"/>
    <property type="match status" value="1"/>
</dbReference>
<dbReference type="OrthoDB" id="9805479at2"/>
<feature type="transmembrane region" description="Helical" evidence="1">
    <location>
        <begin position="198"/>
        <end position="218"/>
    </location>
</feature>
<dbReference type="GO" id="GO:0022857">
    <property type="term" value="F:transmembrane transporter activity"/>
    <property type="evidence" value="ECO:0007669"/>
    <property type="project" value="UniProtKB-UniRule"/>
</dbReference>